<dbReference type="InterPro" id="IPR018629">
    <property type="entry name" value="XK-rel"/>
</dbReference>
<dbReference type="EMBL" id="DS469639">
    <property type="protein sequence ID" value="EDO37802.1"/>
    <property type="molecule type" value="Genomic_DNA"/>
</dbReference>
<dbReference type="OMA" id="RDCRMKY"/>
<proteinExistence type="inferred from homology"/>
<feature type="transmembrane region" description="Helical" evidence="7">
    <location>
        <begin position="40"/>
        <end position="58"/>
    </location>
</feature>
<feature type="non-terminal residue" evidence="8">
    <location>
        <position position="225"/>
    </location>
</feature>
<gene>
    <name evidence="8" type="ORF">NEMVEDRAFT_v1g115603</name>
</gene>
<keyword evidence="3" id="KW-1003">Cell membrane</keyword>
<evidence type="ECO:0000256" key="2">
    <source>
        <dbReference type="ARBA" id="ARBA00008789"/>
    </source>
</evidence>
<dbReference type="HOGENOM" id="CLU_028534_3_1_1"/>
<dbReference type="AlphaFoldDB" id="A7SEW5"/>
<accession>A7SEW5</accession>
<feature type="non-terminal residue" evidence="8">
    <location>
        <position position="1"/>
    </location>
</feature>
<name>A7SEW5_NEMVE</name>
<evidence type="ECO:0000256" key="4">
    <source>
        <dbReference type="ARBA" id="ARBA00022692"/>
    </source>
</evidence>
<keyword evidence="5 7" id="KW-1133">Transmembrane helix</keyword>
<sequence length="225" mass="26267">EWRDLSMLRLLQAFLQSAPQLVLQLYVLARRGEFTLNSDLGTAASAVTSLISIVWAILCYSKALRDMRSDPGDLPFLGFIFQMLWRTSMITSRVVALVLFASYFQHWMFVAAAAHWFLMALWLSCQRTQFCIDETGKEHPCREKLFNAMIAFIYIFCFFNTKEGMTRKRVVLFYSVMLVENSLLISMWYPQRTISTKLTYIALSIVWGGFVLGVIFMILYYRFYH</sequence>
<dbReference type="PANTHER" id="PTHR16024">
    <property type="entry name" value="XK-RELATED PROTEIN"/>
    <property type="match status" value="1"/>
</dbReference>
<feature type="transmembrane region" description="Helical" evidence="7">
    <location>
        <begin position="171"/>
        <end position="189"/>
    </location>
</feature>
<evidence type="ECO:0000256" key="5">
    <source>
        <dbReference type="ARBA" id="ARBA00022989"/>
    </source>
</evidence>
<feature type="transmembrane region" description="Helical" evidence="7">
    <location>
        <begin position="144"/>
        <end position="159"/>
    </location>
</feature>
<dbReference type="GO" id="GO:0016020">
    <property type="term" value="C:membrane"/>
    <property type="evidence" value="ECO:0000318"/>
    <property type="project" value="GO_Central"/>
</dbReference>
<evidence type="ECO:0000256" key="6">
    <source>
        <dbReference type="ARBA" id="ARBA00023136"/>
    </source>
</evidence>
<evidence type="ECO:0000313" key="8">
    <source>
        <dbReference type="EMBL" id="EDO37802.1"/>
    </source>
</evidence>
<dbReference type="Proteomes" id="UP000001593">
    <property type="component" value="Unassembled WGS sequence"/>
</dbReference>
<dbReference type="PANTHER" id="PTHR16024:SF6">
    <property type="entry name" value="XK-RELATED PROTEIN"/>
    <property type="match status" value="1"/>
</dbReference>
<dbReference type="Pfam" id="PF09815">
    <property type="entry name" value="XK-related"/>
    <property type="match status" value="1"/>
</dbReference>
<dbReference type="InParanoid" id="A7SEW5"/>
<keyword evidence="6 7" id="KW-0472">Membrane</keyword>
<reference evidence="8 9" key="1">
    <citation type="journal article" date="2007" name="Science">
        <title>Sea anemone genome reveals ancestral eumetazoan gene repertoire and genomic organization.</title>
        <authorList>
            <person name="Putnam N.H."/>
            <person name="Srivastava M."/>
            <person name="Hellsten U."/>
            <person name="Dirks B."/>
            <person name="Chapman J."/>
            <person name="Salamov A."/>
            <person name="Terry A."/>
            <person name="Shapiro H."/>
            <person name="Lindquist E."/>
            <person name="Kapitonov V.V."/>
            <person name="Jurka J."/>
            <person name="Genikhovich G."/>
            <person name="Grigoriev I.V."/>
            <person name="Lucas S.M."/>
            <person name="Steele R.E."/>
            <person name="Finnerty J.R."/>
            <person name="Technau U."/>
            <person name="Martindale M.Q."/>
            <person name="Rokhsar D.S."/>
        </authorList>
    </citation>
    <scope>NUCLEOTIDE SEQUENCE [LARGE SCALE GENOMIC DNA]</scope>
    <source>
        <strain evidence="9">CH2 X CH6</strain>
    </source>
</reference>
<comment type="subcellular location">
    <subcellularLocation>
        <location evidence="1">Cell membrane</location>
        <topology evidence="1">Multi-pass membrane protein</topology>
    </subcellularLocation>
    <subcellularLocation>
        <location evidence="7">Membrane</location>
        <topology evidence="7">Multi-pass membrane protein</topology>
    </subcellularLocation>
</comment>
<evidence type="ECO:0000313" key="9">
    <source>
        <dbReference type="Proteomes" id="UP000001593"/>
    </source>
</evidence>
<organism evidence="8 9">
    <name type="scientific">Nematostella vectensis</name>
    <name type="common">Starlet sea anemone</name>
    <dbReference type="NCBI Taxonomy" id="45351"/>
    <lineage>
        <taxon>Eukaryota</taxon>
        <taxon>Metazoa</taxon>
        <taxon>Cnidaria</taxon>
        <taxon>Anthozoa</taxon>
        <taxon>Hexacorallia</taxon>
        <taxon>Actiniaria</taxon>
        <taxon>Edwardsiidae</taxon>
        <taxon>Nematostella</taxon>
    </lineage>
</organism>
<keyword evidence="9" id="KW-1185">Reference proteome</keyword>
<evidence type="ECO:0000256" key="1">
    <source>
        <dbReference type="ARBA" id="ARBA00004651"/>
    </source>
</evidence>
<comment type="similarity">
    <text evidence="2 7">Belongs to the XK family.</text>
</comment>
<dbReference type="GO" id="GO:0005886">
    <property type="term" value="C:plasma membrane"/>
    <property type="evidence" value="ECO:0007669"/>
    <property type="project" value="UniProtKB-SubCell"/>
</dbReference>
<evidence type="ECO:0000256" key="7">
    <source>
        <dbReference type="RuleBase" id="RU910716"/>
    </source>
</evidence>
<dbReference type="eggNOG" id="KOG4790">
    <property type="taxonomic scope" value="Eukaryota"/>
</dbReference>
<protein>
    <recommendedName>
        <fullName evidence="7">XK-related protein</fullName>
    </recommendedName>
</protein>
<feature type="transmembrane region" description="Helical" evidence="7">
    <location>
        <begin position="201"/>
        <end position="221"/>
    </location>
</feature>
<evidence type="ECO:0000256" key="3">
    <source>
        <dbReference type="ARBA" id="ARBA00022475"/>
    </source>
</evidence>
<keyword evidence="4 7" id="KW-0812">Transmembrane</keyword>
<dbReference type="PhylomeDB" id="A7SEW5"/>
<dbReference type="InterPro" id="IPR050895">
    <property type="entry name" value="XK-related_scramblase"/>
</dbReference>